<dbReference type="Gene3D" id="2.60.40.10">
    <property type="entry name" value="Immunoglobulins"/>
    <property type="match status" value="1"/>
</dbReference>
<evidence type="ECO:0000313" key="13">
    <source>
        <dbReference type="Proteomes" id="UP001365405"/>
    </source>
</evidence>
<dbReference type="SUPFAM" id="SSF51011">
    <property type="entry name" value="Glycosyl hydrolase domain"/>
    <property type="match status" value="1"/>
</dbReference>
<evidence type="ECO:0000256" key="9">
    <source>
        <dbReference type="ARBA" id="ARBA00023277"/>
    </source>
</evidence>
<evidence type="ECO:0000256" key="3">
    <source>
        <dbReference type="ARBA" id="ARBA00004964"/>
    </source>
</evidence>
<keyword evidence="7 10" id="KW-0808">Transferase</keyword>
<dbReference type="InterPro" id="IPR037439">
    <property type="entry name" value="Branching_enzy"/>
</dbReference>
<dbReference type="InterPro" id="IPR006047">
    <property type="entry name" value="GH13_cat_dom"/>
</dbReference>
<dbReference type="Pfam" id="PF00128">
    <property type="entry name" value="Alpha-amylase"/>
    <property type="match status" value="1"/>
</dbReference>
<evidence type="ECO:0000256" key="4">
    <source>
        <dbReference type="ARBA" id="ARBA00009000"/>
    </source>
</evidence>
<dbReference type="InterPro" id="IPR017853">
    <property type="entry name" value="GH"/>
</dbReference>
<comment type="similarity">
    <text evidence="4 10">Belongs to the glycosyl hydrolase 13 family. GlgB subfamily.</text>
</comment>
<keyword evidence="13" id="KW-1185">Reference proteome</keyword>
<dbReference type="InterPro" id="IPR004193">
    <property type="entry name" value="Glyco_hydro_13_N"/>
</dbReference>
<dbReference type="SUPFAM" id="SSF81296">
    <property type="entry name" value="E set domains"/>
    <property type="match status" value="2"/>
</dbReference>
<dbReference type="PANTHER" id="PTHR43651">
    <property type="entry name" value="1,4-ALPHA-GLUCAN-BRANCHING ENZYME"/>
    <property type="match status" value="1"/>
</dbReference>
<keyword evidence="8 10" id="KW-0320">Glycogen biosynthesis</keyword>
<dbReference type="SUPFAM" id="SSF51445">
    <property type="entry name" value="(Trans)glycosidases"/>
    <property type="match status" value="1"/>
</dbReference>
<dbReference type="InterPro" id="IPR014756">
    <property type="entry name" value="Ig_E-set"/>
</dbReference>
<dbReference type="Proteomes" id="UP001365405">
    <property type="component" value="Unassembled WGS sequence"/>
</dbReference>
<evidence type="ECO:0000256" key="10">
    <source>
        <dbReference type="HAMAP-Rule" id="MF_00685"/>
    </source>
</evidence>
<evidence type="ECO:0000256" key="2">
    <source>
        <dbReference type="ARBA" id="ARBA00002953"/>
    </source>
</evidence>
<evidence type="ECO:0000313" key="12">
    <source>
        <dbReference type="EMBL" id="MEK8049596.1"/>
    </source>
</evidence>
<name>A0ABU9CD56_9BURK</name>
<evidence type="ECO:0000256" key="1">
    <source>
        <dbReference type="ARBA" id="ARBA00000826"/>
    </source>
</evidence>
<dbReference type="Gene3D" id="2.60.40.1180">
    <property type="entry name" value="Golgi alpha-mannosidase II"/>
    <property type="match status" value="1"/>
</dbReference>
<dbReference type="EMBL" id="JBBUTH010000002">
    <property type="protein sequence ID" value="MEK8049596.1"/>
    <property type="molecule type" value="Genomic_DNA"/>
</dbReference>
<keyword evidence="6 10" id="KW-0328">Glycosyltransferase</keyword>
<evidence type="ECO:0000256" key="8">
    <source>
        <dbReference type="ARBA" id="ARBA00023056"/>
    </source>
</evidence>
<dbReference type="SMART" id="SM00642">
    <property type="entry name" value="Aamy"/>
    <property type="match status" value="1"/>
</dbReference>
<dbReference type="NCBIfam" id="NF003811">
    <property type="entry name" value="PRK05402.1"/>
    <property type="match status" value="1"/>
</dbReference>
<reference evidence="12 13" key="1">
    <citation type="submission" date="2024-04" db="EMBL/GenBank/DDBJ databases">
        <title>Novel species of the genus Ideonella isolated from streams.</title>
        <authorList>
            <person name="Lu H."/>
        </authorList>
    </citation>
    <scope>NUCLEOTIDE SEQUENCE [LARGE SCALE GENOMIC DNA]</scope>
    <source>
        <strain evidence="12 13">DXS22W</strain>
    </source>
</reference>
<dbReference type="NCBIfam" id="NF008967">
    <property type="entry name" value="PRK12313.1"/>
    <property type="match status" value="1"/>
</dbReference>
<dbReference type="GO" id="GO:0003844">
    <property type="term" value="F:1,4-alpha-glucan branching enzyme activity"/>
    <property type="evidence" value="ECO:0007669"/>
    <property type="project" value="UniProtKB-EC"/>
</dbReference>
<comment type="subunit">
    <text evidence="10">Monomer.</text>
</comment>
<dbReference type="InterPro" id="IPR013783">
    <property type="entry name" value="Ig-like_fold"/>
</dbReference>
<dbReference type="Pfam" id="PF02806">
    <property type="entry name" value="Alpha-amylase_C"/>
    <property type="match status" value="1"/>
</dbReference>
<comment type="function">
    <text evidence="2 10">Catalyzes the formation of the alpha-1,6-glucosidic linkages in glycogen by scission of a 1,4-alpha-linked oligosaccharide from growing alpha-1,4-glucan chains and the subsequent attachment of the oligosaccharide to the alpha-1,6 position.</text>
</comment>
<feature type="domain" description="Glycosyl hydrolase family 13 catalytic" evidence="11">
    <location>
        <begin position="256"/>
        <end position="605"/>
    </location>
</feature>
<dbReference type="Pfam" id="PF22019">
    <property type="entry name" value="GlgB_N"/>
    <property type="match status" value="1"/>
</dbReference>
<evidence type="ECO:0000256" key="7">
    <source>
        <dbReference type="ARBA" id="ARBA00022679"/>
    </source>
</evidence>
<dbReference type="PANTHER" id="PTHR43651:SF3">
    <property type="entry name" value="1,4-ALPHA-GLUCAN-BRANCHING ENZYME"/>
    <property type="match status" value="1"/>
</dbReference>
<dbReference type="Pfam" id="PF02922">
    <property type="entry name" value="CBM_48"/>
    <property type="match status" value="1"/>
</dbReference>
<keyword evidence="5 10" id="KW-0321">Glycogen metabolism</keyword>
<protein>
    <recommendedName>
        <fullName evidence="10">1,4-alpha-glucan branching enzyme GlgB</fullName>
        <ecNumber evidence="10">2.4.1.18</ecNumber>
    </recommendedName>
    <alternativeName>
        <fullName evidence="10">1,4-alpha-D-glucan:1,4-alpha-D-glucan 6-glucosyl-transferase</fullName>
    </alternativeName>
    <alternativeName>
        <fullName evidence="10">Alpha-(1-&gt;4)-glucan branching enzyme</fullName>
    </alternativeName>
    <alternativeName>
        <fullName evidence="10">Glycogen branching enzyme</fullName>
        <shortName evidence="10">BE</shortName>
    </alternativeName>
</protein>
<feature type="active site" description="Nucleophile" evidence="10">
    <location>
        <position position="417"/>
    </location>
</feature>
<dbReference type="InterPro" id="IPR006407">
    <property type="entry name" value="GlgB"/>
</dbReference>
<comment type="catalytic activity">
    <reaction evidence="1 10">
        <text>Transfers a segment of a (1-&gt;4)-alpha-D-glucan chain to a primary hydroxy group in a similar glucan chain.</text>
        <dbReference type="EC" id="2.4.1.18"/>
    </reaction>
</comment>
<dbReference type="InterPro" id="IPR006048">
    <property type="entry name" value="A-amylase/branching_C"/>
</dbReference>
<organism evidence="12 13">
    <name type="scientific">Pseudaquabacterium inlustre</name>
    <dbReference type="NCBI Taxonomy" id="2984192"/>
    <lineage>
        <taxon>Bacteria</taxon>
        <taxon>Pseudomonadati</taxon>
        <taxon>Pseudomonadota</taxon>
        <taxon>Betaproteobacteria</taxon>
        <taxon>Burkholderiales</taxon>
        <taxon>Sphaerotilaceae</taxon>
        <taxon>Pseudaquabacterium</taxon>
    </lineage>
</organism>
<dbReference type="EC" id="2.4.1.18" evidence="10"/>
<dbReference type="PIRSF" id="PIRSF000463">
    <property type="entry name" value="GlgB"/>
    <property type="match status" value="1"/>
</dbReference>
<sequence length="742" mass="81538">MLSDDDLAALREARHPDPFAVLGLHSVGKTLWARAFLPGAQAVTLRDTATGRAVVALPPRLDAQGQATGLFEAAVPRRVKPFDYRLAITWADGATSLLGDAYRYGPLIGEQDLHYLGEGSHLRPFEALGAHPHTLGEGVYAIAGTQFAVWAPNAGRVSVVGSFNGWDGRRHPMRARGSSGVWELFIPGVRPGDLYKFEIRTRDGVVLPLKADPYARASQLRPDTASVVAPPLPPRQALPAGRAEANRRDAPMAVYEVHLGSWRRHPDGSPGGRFYSWDDLAESLPAYAAGLGFTHLELLPISEHPFDGSWGYQTLGMYSSTARFGDVEGFRRFVVACHAHGLGVLLDWVPAHFPTDAHGLAQFDGSALYEYADPREGFHHDWNTLIYNFGRHEVRNFLVGSALYWIERCGVDGLRVDAVASMLYRDYSRPAGQWVPNAHGGRENLEAIAFLKRTNEVIGAECPGAITVAEESTAFPGVSAPTYLGGLGFHFKWNMGWMNDTLAYMAEDPINRRWHHARMTFGLVYAFSENFVLPLSHDEVVHGKRSILGRMPGDDWQRFANLRAYYGFMWGHPGKKLLFMGQEFGQPTEWNHDIELPWGLLTDGRHAGVQQLVGDLNRLMRAQPALHRLDAEGAGFEWISADAADESVLAWVRRDGMNSPDSGQVIVVSNLTPVPREGFRLGVPEGSQAWQEVLNTDSAHYGGSNLGNGGAPLAVRPQPAHGRMQSVTLTLPPLATLFLIPV</sequence>
<dbReference type="InterPro" id="IPR013780">
    <property type="entry name" value="Glyco_hydro_b"/>
</dbReference>
<evidence type="ECO:0000256" key="5">
    <source>
        <dbReference type="ARBA" id="ARBA00022600"/>
    </source>
</evidence>
<evidence type="ECO:0000259" key="11">
    <source>
        <dbReference type="SMART" id="SM00642"/>
    </source>
</evidence>
<feature type="active site" description="Proton donor" evidence="10">
    <location>
        <position position="470"/>
    </location>
</feature>
<comment type="pathway">
    <text evidence="3 10">Glycan biosynthesis; glycogen biosynthesis.</text>
</comment>
<dbReference type="CDD" id="cd11322">
    <property type="entry name" value="AmyAc_Glg_BE"/>
    <property type="match status" value="1"/>
</dbReference>
<evidence type="ECO:0000256" key="6">
    <source>
        <dbReference type="ARBA" id="ARBA00022676"/>
    </source>
</evidence>
<keyword evidence="9 10" id="KW-0119">Carbohydrate metabolism</keyword>
<dbReference type="RefSeq" id="WP_341409277.1">
    <property type="nucleotide sequence ID" value="NZ_JBBUTH010000002.1"/>
</dbReference>
<dbReference type="NCBIfam" id="TIGR01515">
    <property type="entry name" value="branching_enzym"/>
    <property type="match status" value="1"/>
</dbReference>
<accession>A0ABU9CD56</accession>
<dbReference type="Gene3D" id="3.20.20.80">
    <property type="entry name" value="Glycosidases"/>
    <property type="match status" value="1"/>
</dbReference>
<comment type="caution">
    <text evidence="12">The sequence shown here is derived from an EMBL/GenBank/DDBJ whole genome shotgun (WGS) entry which is preliminary data.</text>
</comment>
<dbReference type="InterPro" id="IPR054169">
    <property type="entry name" value="GlgB_N"/>
</dbReference>
<dbReference type="CDD" id="cd02855">
    <property type="entry name" value="E_set_GBE_prok_N"/>
    <property type="match status" value="1"/>
</dbReference>
<gene>
    <name evidence="10 12" type="primary">glgB</name>
    <name evidence="12" type="ORF">AACH10_05030</name>
</gene>
<proteinExistence type="inferred from homology"/>
<dbReference type="InterPro" id="IPR044143">
    <property type="entry name" value="GlgB_N_E_set_prok"/>
</dbReference>
<dbReference type="HAMAP" id="MF_00685">
    <property type="entry name" value="GlgB"/>
    <property type="match status" value="1"/>
</dbReference>